<gene>
    <name evidence="6" type="ORF">Micbo1qcDRAFT_186945</name>
</gene>
<keyword evidence="3 5" id="KW-1133">Transmembrane helix</keyword>
<keyword evidence="4 5" id="KW-0472">Membrane</keyword>
<evidence type="ECO:0000313" key="7">
    <source>
        <dbReference type="Proteomes" id="UP000070501"/>
    </source>
</evidence>
<dbReference type="GO" id="GO:0000324">
    <property type="term" value="C:fungal-type vacuole"/>
    <property type="evidence" value="ECO:0007669"/>
    <property type="project" value="TreeGrafter"/>
</dbReference>
<evidence type="ECO:0000256" key="1">
    <source>
        <dbReference type="ARBA" id="ARBA00004141"/>
    </source>
</evidence>
<protein>
    <submittedName>
        <fullName evidence="6">RTA1 like protein-domain-containing protein</fullName>
    </submittedName>
</protein>
<accession>A0A136JGR0</accession>
<dbReference type="InParanoid" id="A0A136JGR0"/>
<dbReference type="Proteomes" id="UP000070501">
    <property type="component" value="Unassembled WGS sequence"/>
</dbReference>
<dbReference type="Pfam" id="PF04479">
    <property type="entry name" value="RTA1"/>
    <property type="match status" value="1"/>
</dbReference>
<proteinExistence type="predicted"/>
<feature type="transmembrane region" description="Helical" evidence="5">
    <location>
        <begin position="259"/>
        <end position="279"/>
    </location>
</feature>
<feature type="transmembrane region" description="Helical" evidence="5">
    <location>
        <begin position="133"/>
        <end position="154"/>
    </location>
</feature>
<feature type="transmembrane region" description="Helical" evidence="5">
    <location>
        <begin position="219"/>
        <end position="239"/>
    </location>
</feature>
<comment type="subcellular location">
    <subcellularLocation>
        <location evidence="1">Membrane</location>
        <topology evidence="1">Multi-pass membrane protein</topology>
    </subcellularLocation>
</comment>
<organism evidence="6 7">
    <name type="scientific">Microdochium bolleyi</name>
    <dbReference type="NCBI Taxonomy" id="196109"/>
    <lineage>
        <taxon>Eukaryota</taxon>
        <taxon>Fungi</taxon>
        <taxon>Dikarya</taxon>
        <taxon>Ascomycota</taxon>
        <taxon>Pezizomycotina</taxon>
        <taxon>Sordariomycetes</taxon>
        <taxon>Xylariomycetidae</taxon>
        <taxon>Xylariales</taxon>
        <taxon>Microdochiaceae</taxon>
        <taxon>Microdochium</taxon>
    </lineage>
</organism>
<dbReference type="EMBL" id="KQ964245">
    <property type="protein sequence ID" value="KXJ96343.1"/>
    <property type="molecule type" value="Genomic_DNA"/>
</dbReference>
<sequence>MAANMTLPFNPKFCTLDTCPIEYAQVTYAPSFGGNVAYAVIFGLLMAAQLGLGIRYKTWGFMAGMIGGLGLEVVGYAGRVTLHYNPFKFDPFLQQLIGLTIAPAFLSASIYLCLARIVVAYGPEASRLKPRTYTYIFVTCDFISLVLQGGGGGITATAKTTATKDLGVNIMIAGLVFQVVSLAAFMAICTEYGFRIRRHRELLDYGFARMRASFKFRGFLYVFPFAALATATILIFIRCTFRVAELSEGFKGHLANDEVTFMIFEGPMIILAVLALTVFHPDYERIAPGGVIEMNTMDTSYSTRRV</sequence>
<feature type="transmembrane region" description="Helical" evidence="5">
    <location>
        <begin position="166"/>
        <end position="190"/>
    </location>
</feature>
<name>A0A136JGR0_9PEZI</name>
<dbReference type="STRING" id="196109.A0A136JGR0"/>
<evidence type="ECO:0000256" key="4">
    <source>
        <dbReference type="ARBA" id="ARBA00023136"/>
    </source>
</evidence>
<keyword evidence="2 5" id="KW-0812">Transmembrane</keyword>
<evidence type="ECO:0000256" key="3">
    <source>
        <dbReference type="ARBA" id="ARBA00022989"/>
    </source>
</evidence>
<dbReference type="InterPro" id="IPR007568">
    <property type="entry name" value="RTA1"/>
</dbReference>
<reference evidence="7" key="1">
    <citation type="submission" date="2016-02" db="EMBL/GenBank/DDBJ databases">
        <title>Draft genome sequence of Microdochium bolleyi, a fungal endophyte of beachgrass.</title>
        <authorList>
            <consortium name="DOE Joint Genome Institute"/>
            <person name="David A.S."/>
            <person name="May G."/>
            <person name="Haridas S."/>
            <person name="Lim J."/>
            <person name="Wang M."/>
            <person name="Labutti K."/>
            <person name="Lipzen A."/>
            <person name="Barry K."/>
            <person name="Grigoriev I.V."/>
        </authorList>
    </citation>
    <scope>NUCLEOTIDE SEQUENCE [LARGE SCALE GENOMIC DNA]</scope>
    <source>
        <strain evidence="7">J235TASD1</strain>
    </source>
</reference>
<dbReference type="PANTHER" id="PTHR31465">
    <property type="entry name" value="PROTEIN RTA1-RELATED"/>
    <property type="match status" value="1"/>
</dbReference>
<evidence type="ECO:0000313" key="6">
    <source>
        <dbReference type="EMBL" id="KXJ96343.1"/>
    </source>
</evidence>
<keyword evidence="7" id="KW-1185">Reference proteome</keyword>
<dbReference type="GO" id="GO:0005886">
    <property type="term" value="C:plasma membrane"/>
    <property type="evidence" value="ECO:0007669"/>
    <property type="project" value="TreeGrafter"/>
</dbReference>
<evidence type="ECO:0000256" key="2">
    <source>
        <dbReference type="ARBA" id="ARBA00022692"/>
    </source>
</evidence>
<feature type="transmembrane region" description="Helical" evidence="5">
    <location>
        <begin position="59"/>
        <end position="77"/>
    </location>
</feature>
<dbReference type="AlphaFoldDB" id="A0A136JGR0"/>
<dbReference type="PANTHER" id="PTHR31465:SF9">
    <property type="entry name" value="SPHINGOID LONG-CHAIN BASE TRANSPORTER RSB1"/>
    <property type="match status" value="1"/>
</dbReference>
<feature type="transmembrane region" description="Helical" evidence="5">
    <location>
        <begin position="32"/>
        <end position="52"/>
    </location>
</feature>
<evidence type="ECO:0000256" key="5">
    <source>
        <dbReference type="SAM" id="Phobius"/>
    </source>
</evidence>
<dbReference type="FunCoup" id="A0A136JGR0">
    <property type="interactions" value="35"/>
</dbReference>
<feature type="transmembrane region" description="Helical" evidence="5">
    <location>
        <begin position="97"/>
        <end position="121"/>
    </location>
</feature>
<dbReference type="OrthoDB" id="4521223at2759"/>